<dbReference type="Proteomes" id="UP000228561">
    <property type="component" value="Unassembled WGS sequence"/>
</dbReference>
<protein>
    <recommendedName>
        <fullName evidence="3">30S ribosomal protein S21</fullName>
    </recommendedName>
</protein>
<dbReference type="AlphaFoldDB" id="A0A2M7B8E1"/>
<evidence type="ECO:0000313" key="2">
    <source>
        <dbReference type="Proteomes" id="UP000228561"/>
    </source>
</evidence>
<evidence type="ECO:0008006" key="3">
    <source>
        <dbReference type="Google" id="ProtNLM"/>
    </source>
</evidence>
<organism evidence="1 2">
    <name type="scientific">Candidatus Tagabacteria bacterium CG03_land_8_20_14_0_80_41_22</name>
    <dbReference type="NCBI Taxonomy" id="1975020"/>
    <lineage>
        <taxon>Bacteria</taxon>
        <taxon>Candidatus Tagaibacteriota</taxon>
    </lineage>
</organism>
<reference evidence="2" key="1">
    <citation type="submission" date="2017-09" db="EMBL/GenBank/DDBJ databases">
        <title>Depth-based differentiation of microbial function through sediment-hosted aquifers and enrichment of novel symbionts in the deep terrestrial subsurface.</title>
        <authorList>
            <person name="Probst A.J."/>
            <person name="Ladd B."/>
            <person name="Jarett J.K."/>
            <person name="Geller-Mcgrath D.E."/>
            <person name="Sieber C.M.K."/>
            <person name="Emerson J.B."/>
            <person name="Anantharaman K."/>
            <person name="Thomas B.C."/>
            <person name="Malmstrom R."/>
            <person name="Stieglmeier M."/>
            <person name="Klingl A."/>
            <person name="Woyke T."/>
            <person name="Ryan C.M."/>
            <person name="Banfield J.F."/>
        </authorList>
    </citation>
    <scope>NUCLEOTIDE SEQUENCE [LARGE SCALE GENOMIC DNA]</scope>
</reference>
<dbReference type="EMBL" id="PEVG01000033">
    <property type="protein sequence ID" value="PIU99395.1"/>
    <property type="molecule type" value="Genomic_DNA"/>
</dbReference>
<name>A0A2M7B8E1_9BACT</name>
<gene>
    <name evidence="1" type="ORF">COS58_02590</name>
</gene>
<evidence type="ECO:0000313" key="1">
    <source>
        <dbReference type="EMBL" id="PIU99395.1"/>
    </source>
</evidence>
<sequence>MVEVQRKDNESTSSLIRRFSHKLQQSGNLMRVRFLQFKKRPKTELSKKKGAIWRIERKKKMEHLRKLGKIE</sequence>
<accession>A0A2M7B8E1</accession>
<proteinExistence type="predicted"/>
<comment type="caution">
    <text evidence="1">The sequence shown here is derived from an EMBL/GenBank/DDBJ whole genome shotgun (WGS) entry which is preliminary data.</text>
</comment>